<dbReference type="Proteomes" id="UP000245207">
    <property type="component" value="Unassembled WGS sequence"/>
</dbReference>
<reference evidence="2 3" key="1">
    <citation type="journal article" date="2018" name="Mol. Plant">
        <title>The genome of Artemisia annua provides insight into the evolution of Asteraceae family and artemisinin biosynthesis.</title>
        <authorList>
            <person name="Shen Q."/>
            <person name="Zhang L."/>
            <person name="Liao Z."/>
            <person name="Wang S."/>
            <person name="Yan T."/>
            <person name="Shi P."/>
            <person name="Liu M."/>
            <person name="Fu X."/>
            <person name="Pan Q."/>
            <person name="Wang Y."/>
            <person name="Lv Z."/>
            <person name="Lu X."/>
            <person name="Zhang F."/>
            <person name="Jiang W."/>
            <person name="Ma Y."/>
            <person name="Chen M."/>
            <person name="Hao X."/>
            <person name="Li L."/>
            <person name="Tang Y."/>
            <person name="Lv G."/>
            <person name="Zhou Y."/>
            <person name="Sun X."/>
            <person name="Brodelius P.E."/>
            <person name="Rose J.K.C."/>
            <person name="Tang K."/>
        </authorList>
    </citation>
    <scope>NUCLEOTIDE SEQUENCE [LARGE SCALE GENOMIC DNA]</scope>
    <source>
        <strain evidence="3">cv. Huhao1</strain>
        <tissue evidence="2">Leaf</tissue>
    </source>
</reference>
<dbReference type="OrthoDB" id="612216at2759"/>
<accession>A0A2U1NW09</accession>
<gene>
    <name evidence="2" type="ORF">CTI12_AA222550</name>
</gene>
<organism evidence="2 3">
    <name type="scientific">Artemisia annua</name>
    <name type="common">Sweet wormwood</name>
    <dbReference type="NCBI Taxonomy" id="35608"/>
    <lineage>
        <taxon>Eukaryota</taxon>
        <taxon>Viridiplantae</taxon>
        <taxon>Streptophyta</taxon>
        <taxon>Embryophyta</taxon>
        <taxon>Tracheophyta</taxon>
        <taxon>Spermatophyta</taxon>
        <taxon>Magnoliopsida</taxon>
        <taxon>eudicotyledons</taxon>
        <taxon>Gunneridae</taxon>
        <taxon>Pentapetalae</taxon>
        <taxon>asterids</taxon>
        <taxon>campanulids</taxon>
        <taxon>Asterales</taxon>
        <taxon>Asteraceae</taxon>
        <taxon>Asteroideae</taxon>
        <taxon>Anthemideae</taxon>
        <taxon>Artemisiinae</taxon>
        <taxon>Artemisia</taxon>
    </lineage>
</organism>
<evidence type="ECO:0000259" key="1">
    <source>
        <dbReference type="Pfam" id="PF23622"/>
    </source>
</evidence>
<evidence type="ECO:0000313" key="2">
    <source>
        <dbReference type="EMBL" id="PWA77660.1"/>
    </source>
</evidence>
<dbReference type="EMBL" id="PKPP01002094">
    <property type="protein sequence ID" value="PWA77660.1"/>
    <property type="molecule type" value="Genomic_DNA"/>
</dbReference>
<keyword evidence="3" id="KW-1185">Reference proteome</keyword>
<sequence length="400" mass="47551">MYRVPNILLSAYSLTSMKLRKCELPSSLMVDVVRFKSLKVLHLNVVPLNEEMIKRLTTSCSLLEELVVKYCCGFKNFCVYGLLHLQQIEIWFKSEVERIEIDAPKLCFLCLNDLDGKGMPPSMNLASCKSVTKVFYLGHVKELADLLSKFPILEDLFLDLPKKCKKLTLSSHSLRTIMLRSKCDFGKIDINAPNLLLFGFTDTSHFYFHKEMIIVPSKTSMEWDRNDFIQGHWFRKLRQFWDKKIRFRDLKLRISVGCLDFIRSEVIQWPPVELEHVELELENFEYASYYEFVVDCLLWCCRHQSLALIIDFSLLERKEWARVFMIGSICSRIRRKKQPRVSDQRGWKYVDRDLGFVFWRNHLQNLMKTDKLLFCWRKRGVKVIKRNNIESMYSMWIWDS</sequence>
<dbReference type="AlphaFoldDB" id="A0A2U1NW09"/>
<dbReference type="InterPro" id="IPR053772">
    <property type="entry name" value="At1g61320/At1g61330-like"/>
</dbReference>
<proteinExistence type="predicted"/>
<evidence type="ECO:0000313" key="3">
    <source>
        <dbReference type="Proteomes" id="UP000245207"/>
    </source>
</evidence>
<dbReference type="PANTHER" id="PTHR34145">
    <property type="entry name" value="OS02G0105600 PROTEIN"/>
    <property type="match status" value="1"/>
</dbReference>
<dbReference type="SUPFAM" id="SSF52047">
    <property type="entry name" value="RNI-like"/>
    <property type="match status" value="1"/>
</dbReference>
<name>A0A2U1NW09_ARTAN</name>
<comment type="caution">
    <text evidence="2">The sequence shown here is derived from an EMBL/GenBank/DDBJ whole genome shotgun (WGS) entry which is preliminary data.</text>
</comment>
<dbReference type="InterPro" id="IPR055357">
    <property type="entry name" value="LRR_At1g61320_AtMIF1"/>
</dbReference>
<feature type="domain" description="At1g61320/AtMIF1 LRR" evidence="1">
    <location>
        <begin position="2"/>
        <end position="111"/>
    </location>
</feature>
<dbReference type="Pfam" id="PF23622">
    <property type="entry name" value="LRR_At1g61320_AtMIF1"/>
    <property type="match status" value="1"/>
</dbReference>
<protein>
    <submittedName>
        <fullName evidence="2">F-box domain, Leucine-rich repeat domain, L domain-like protein</fullName>
    </submittedName>
</protein>
<dbReference type="PANTHER" id="PTHR34145:SF28">
    <property type="entry name" value="F-BOX DOMAIN-CONTAINING PROTEIN"/>
    <property type="match status" value="1"/>
</dbReference>